<dbReference type="PROSITE" id="PS50164">
    <property type="entry name" value="GIY_YIG"/>
    <property type="match status" value="1"/>
</dbReference>
<dbReference type="InterPro" id="IPR035901">
    <property type="entry name" value="GIY-YIG_endonuc_sf"/>
</dbReference>
<dbReference type="Gene3D" id="3.40.1440.10">
    <property type="entry name" value="GIY-YIG endonuclease"/>
    <property type="match status" value="1"/>
</dbReference>
<evidence type="ECO:0000313" key="2">
    <source>
        <dbReference type="EMBL" id="OGM11378.1"/>
    </source>
</evidence>
<dbReference type="EMBL" id="MGFS01000018">
    <property type="protein sequence ID" value="OGM11378.1"/>
    <property type="molecule type" value="Genomic_DNA"/>
</dbReference>
<organism evidence="2 3">
    <name type="scientific">Candidatus Woesebacteria bacterium RBG_16_34_12</name>
    <dbReference type="NCBI Taxonomy" id="1802480"/>
    <lineage>
        <taxon>Bacteria</taxon>
        <taxon>Candidatus Woeseibacteriota</taxon>
    </lineage>
</organism>
<evidence type="ECO:0000313" key="3">
    <source>
        <dbReference type="Proteomes" id="UP000177053"/>
    </source>
</evidence>
<dbReference type="Proteomes" id="UP000177053">
    <property type="component" value="Unassembled WGS sequence"/>
</dbReference>
<dbReference type="Pfam" id="PF01541">
    <property type="entry name" value="GIY-YIG"/>
    <property type="match status" value="1"/>
</dbReference>
<sequence length="85" mass="10035">MLFSLNDRKLYIGYTENLRVRSKEHFTGKVHATKDRLPLVLIHYEAFTNMKDAKSREKLLKSGFGRSQLKKALQNRLSQLNYKHL</sequence>
<reference evidence="2 3" key="1">
    <citation type="journal article" date="2016" name="Nat. Commun.">
        <title>Thousands of microbial genomes shed light on interconnected biogeochemical processes in an aquifer system.</title>
        <authorList>
            <person name="Anantharaman K."/>
            <person name="Brown C.T."/>
            <person name="Hug L.A."/>
            <person name="Sharon I."/>
            <person name="Castelle C.J."/>
            <person name="Probst A.J."/>
            <person name="Thomas B.C."/>
            <person name="Singh A."/>
            <person name="Wilkins M.J."/>
            <person name="Karaoz U."/>
            <person name="Brodie E.L."/>
            <person name="Williams K.H."/>
            <person name="Hubbard S.S."/>
            <person name="Banfield J.F."/>
        </authorList>
    </citation>
    <scope>NUCLEOTIDE SEQUENCE [LARGE SCALE GENOMIC DNA]</scope>
</reference>
<name>A0A1F7XAG8_9BACT</name>
<proteinExistence type="predicted"/>
<protein>
    <recommendedName>
        <fullName evidence="1">GIY-YIG domain-containing protein</fullName>
    </recommendedName>
</protein>
<dbReference type="AlphaFoldDB" id="A0A1F7XAG8"/>
<accession>A0A1F7XAG8</accession>
<evidence type="ECO:0000259" key="1">
    <source>
        <dbReference type="PROSITE" id="PS50164"/>
    </source>
</evidence>
<dbReference type="InterPro" id="IPR000305">
    <property type="entry name" value="GIY-YIG_endonuc"/>
</dbReference>
<dbReference type="SUPFAM" id="SSF82771">
    <property type="entry name" value="GIY-YIG endonuclease"/>
    <property type="match status" value="1"/>
</dbReference>
<feature type="domain" description="GIY-YIG" evidence="1">
    <location>
        <begin position="1"/>
        <end position="73"/>
    </location>
</feature>
<gene>
    <name evidence="2" type="ORF">A2Z22_01180</name>
</gene>
<comment type="caution">
    <text evidence="2">The sequence shown here is derived from an EMBL/GenBank/DDBJ whole genome shotgun (WGS) entry which is preliminary data.</text>
</comment>